<keyword evidence="2" id="KW-1133">Transmembrane helix</keyword>
<dbReference type="Proteomes" id="UP000239485">
    <property type="component" value="Unassembled WGS sequence"/>
</dbReference>
<evidence type="ECO:0000259" key="3">
    <source>
        <dbReference type="Pfam" id="PF13828"/>
    </source>
</evidence>
<dbReference type="EMBL" id="PTJD01000007">
    <property type="protein sequence ID" value="PPK94598.1"/>
    <property type="molecule type" value="Genomic_DNA"/>
</dbReference>
<evidence type="ECO:0000313" key="5">
    <source>
        <dbReference type="Proteomes" id="UP000239485"/>
    </source>
</evidence>
<feature type="region of interest" description="Disordered" evidence="1">
    <location>
        <begin position="1"/>
        <end position="20"/>
    </location>
</feature>
<name>A0A2S6IK72_9ACTN</name>
<keyword evidence="2" id="KW-0472">Membrane</keyword>
<accession>A0A2S6IK72</accession>
<organism evidence="4 5">
    <name type="scientific">Kineococcus xinjiangensis</name>
    <dbReference type="NCBI Taxonomy" id="512762"/>
    <lineage>
        <taxon>Bacteria</taxon>
        <taxon>Bacillati</taxon>
        <taxon>Actinomycetota</taxon>
        <taxon>Actinomycetes</taxon>
        <taxon>Kineosporiales</taxon>
        <taxon>Kineosporiaceae</taxon>
        <taxon>Kineococcus</taxon>
    </lineage>
</organism>
<comment type="caution">
    <text evidence="4">The sequence shown here is derived from an EMBL/GenBank/DDBJ whole genome shotgun (WGS) entry which is preliminary data.</text>
</comment>
<evidence type="ECO:0000256" key="2">
    <source>
        <dbReference type="SAM" id="Phobius"/>
    </source>
</evidence>
<feature type="transmembrane region" description="Helical" evidence="2">
    <location>
        <begin position="47"/>
        <end position="71"/>
    </location>
</feature>
<feature type="transmembrane region" description="Helical" evidence="2">
    <location>
        <begin position="106"/>
        <end position="126"/>
    </location>
</feature>
<keyword evidence="2" id="KW-0812">Transmembrane</keyword>
<dbReference type="AlphaFoldDB" id="A0A2S6IK72"/>
<feature type="domain" description="DUF4190" evidence="3">
    <location>
        <begin position="47"/>
        <end position="100"/>
    </location>
</feature>
<dbReference type="Pfam" id="PF13828">
    <property type="entry name" value="DUF4190"/>
    <property type="match status" value="1"/>
</dbReference>
<evidence type="ECO:0000256" key="1">
    <source>
        <dbReference type="SAM" id="MobiDB-lite"/>
    </source>
</evidence>
<sequence length="127" mass="12453">MNHQQFPSQAPHQQPPVAPHQPVHAYGPGQVVNAYPVAVIGPPTSGLAVAGFVLSLIGLSPVALVLCVLALKSTGRGEAGGHGLAIAGIVIGGLGTLVWLTVLVQVVASIAFLGSLAVGVAGSTAGA</sequence>
<dbReference type="InterPro" id="IPR025241">
    <property type="entry name" value="DUF4190"/>
</dbReference>
<feature type="transmembrane region" description="Helical" evidence="2">
    <location>
        <begin position="83"/>
        <end position="100"/>
    </location>
</feature>
<proteinExistence type="predicted"/>
<keyword evidence="5" id="KW-1185">Reference proteome</keyword>
<protein>
    <submittedName>
        <fullName evidence="4">Uncharacterized protein DUF4190</fullName>
    </submittedName>
</protein>
<dbReference type="RefSeq" id="WP_104432912.1">
    <property type="nucleotide sequence ID" value="NZ_PTJD01000007.1"/>
</dbReference>
<evidence type="ECO:0000313" key="4">
    <source>
        <dbReference type="EMBL" id="PPK94598.1"/>
    </source>
</evidence>
<gene>
    <name evidence="4" type="ORF">CLV92_107101</name>
</gene>
<reference evidence="4 5" key="1">
    <citation type="submission" date="2018-02" db="EMBL/GenBank/DDBJ databases">
        <title>Genomic Encyclopedia of Archaeal and Bacterial Type Strains, Phase II (KMG-II): from individual species to whole genera.</title>
        <authorList>
            <person name="Goeker M."/>
        </authorList>
    </citation>
    <scope>NUCLEOTIDE SEQUENCE [LARGE SCALE GENOMIC DNA]</scope>
    <source>
        <strain evidence="4 5">DSM 22857</strain>
    </source>
</reference>